<protein>
    <submittedName>
        <fullName evidence="1">Uncharacterized protein</fullName>
    </submittedName>
</protein>
<name>A0A481YSB7_9VIRU</name>
<reference evidence="1" key="1">
    <citation type="journal article" date="2019" name="MBio">
        <title>Virus Genomes from Deep Sea Sediments Expand the Ocean Megavirome and Support Independent Origins of Viral Gigantism.</title>
        <authorList>
            <person name="Backstrom D."/>
            <person name="Yutin N."/>
            <person name="Jorgensen S.L."/>
            <person name="Dharamshi J."/>
            <person name="Homa F."/>
            <person name="Zaremba-Niedwiedzka K."/>
            <person name="Spang A."/>
            <person name="Wolf Y.I."/>
            <person name="Koonin E.V."/>
            <person name="Ettema T.J."/>
        </authorList>
    </citation>
    <scope>NUCLEOTIDE SEQUENCE</scope>
</reference>
<dbReference type="SUPFAM" id="SSF144232">
    <property type="entry name" value="HIT/MYND zinc finger-like"/>
    <property type="match status" value="1"/>
</dbReference>
<proteinExistence type="predicted"/>
<sequence length="118" mass="13808">MARVFEDVTSTRRAERNTNFVYDPPKYLIYAAMQKVLKEEVVELQRACKEIAEQDVPDGPAAYKLAYIRLSNPICSRCGDKPYQWDWLLCPDCMLVWYCSPEIRRSSSIWGYDLDEVD</sequence>
<evidence type="ECO:0000313" key="1">
    <source>
        <dbReference type="EMBL" id="QBK85635.1"/>
    </source>
</evidence>
<organism evidence="1">
    <name type="scientific">Marseillevirus LCMAC101</name>
    <dbReference type="NCBI Taxonomy" id="2506602"/>
    <lineage>
        <taxon>Viruses</taxon>
        <taxon>Varidnaviria</taxon>
        <taxon>Bamfordvirae</taxon>
        <taxon>Nucleocytoviricota</taxon>
        <taxon>Megaviricetes</taxon>
        <taxon>Pimascovirales</taxon>
        <taxon>Pimascovirales incertae sedis</taxon>
        <taxon>Marseilleviridae</taxon>
    </lineage>
</organism>
<dbReference type="EMBL" id="MK500327">
    <property type="protein sequence ID" value="QBK85635.1"/>
    <property type="molecule type" value="Genomic_DNA"/>
</dbReference>
<accession>A0A481YSB7</accession>
<gene>
    <name evidence="1" type="ORF">LCMAC101_02300</name>
</gene>